<dbReference type="GeneID" id="14874017"/>
<dbReference type="InterPro" id="IPR036872">
    <property type="entry name" value="CH_dom_sf"/>
</dbReference>
<dbReference type="PROSITE" id="PS50021">
    <property type="entry name" value="CH"/>
    <property type="match status" value="1"/>
</dbReference>
<protein>
    <recommendedName>
        <fullName evidence="2">Calponin-homology (CH) domain-containing protein</fullName>
    </recommendedName>
</protein>
<feature type="compositionally biased region" description="Low complexity" evidence="1">
    <location>
        <begin position="449"/>
        <end position="464"/>
    </location>
</feature>
<dbReference type="OrthoDB" id="21360at2759"/>
<sequence length="661" mass="73213">MEDYKSKIVSTLLEIWTETDDKNFDYASPAQHEFCVTLFSYHQAKETKIFVVHPEKKKQEGTTNNMDVLIETLKDDIQQQQQKNKQNQNQQHHHHHNEGEEDGNIVIDNYKVDLDTLYSTFTTPFASSSSSSSSSEASSYPPLATNGLLENAIGKLNNLFQSELNSIKYQVSHYRPTSGVAGGNTTQDNNSSSIGSSSGSAIKSSTTSSSSDSNLNVSAASSSKISPNNNSSHNNALDNESEWRYLIDAEIADLYELVKELKNSLYRKKVTDREIESPSSPILSGKVNNVELYMHSATFTNILHLKNDLIQILQALPSTPTIPTKHQQHHLTVNNNNNNNNPVINIQNNNNATSNNNNIPTPSININNNNETIFKIPKITPTLIIDDNNTVRLQDNNTSLKSNNLDITVSRSAPSSPRTSRSRSSSTHSSSASTSRDHSPSPTKLNITNSNNNNNNGVVGDNNSQQCNILSSPLKKSSTMKNPNYQPGSFVVPRSPSKNNLTTKDNQSSISLLAATNSKKHPISSLSSRKSLDEQEEEMKNWISRTLNLELKDTSPHLPNDCPLSHHLRSGVVLCQLVNALANKTLIKKINHTPSAFFQIENIINFCQACNTLGLQDQDVPSPMDIHSSVNPKLFLQILKRKKKNGPCLFVCCKCTQLCIY</sequence>
<evidence type="ECO:0000259" key="2">
    <source>
        <dbReference type="PROSITE" id="PS50021"/>
    </source>
</evidence>
<feature type="compositionally biased region" description="Low complexity" evidence="1">
    <location>
        <begin position="410"/>
        <end position="434"/>
    </location>
</feature>
<dbReference type="EMBL" id="GL883010">
    <property type="protein sequence ID" value="EGG21171.1"/>
    <property type="molecule type" value="Genomic_DNA"/>
</dbReference>
<dbReference type="GO" id="GO:0051015">
    <property type="term" value="F:actin filament binding"/>
    <property type="evidence" value="ECO:0007669"/>
    <property type="project" value="TreeGrafter"/>
</dbReference>
<feature type="region of interest" description="Disordered" evidence="1">
    <location>
        <begin position="402"/>
        <end position="505"/>
    </location>
</feature>
<feature type="compositionally biased region" description="Polar residues" evidence="1">
    <location>
        <begin position="496"/>
        <end position="505"/>
    </location>
</feature>
<dbReference type="KEGG" id="dfa:DFA_01046"/>
<dbReference type="Proteomes" id="UP000007797">
    <property type="component" value="Unassembled WGS sequence"/>
</dbReference>
<reference evidence="4" key="1">
    <citation type="journal article" date="2011" name="Genome Res.">
        <title>Phylogeny-wide analysis of social amoeba genomes highlights ancient origins for complex intercellular communication.</title>
        <authorList>
            <person name="Heidel A.J."/>
            <person name="Lawal H.M."/>
            <person name="Felder M."/>
            <person name="Schilde C."/>
            <person name="Helps N.R."/>
            <person name="Tunggal B."/>
            <person name="Rivero F."/>
            <person name="John U."/>
            <person name="Schleicher M."/>
            <person name="Eichinger L."/>
            <person name="Platzer M."/>
            <person name="Noegel A.A."/>
            <person name="Schaap P."/>
            <person name="Gloeckner G."/>
        </authorList>
    </citation>
    <scope>NUCLEOTIDE SEQUENCE [LARGE SCALE GENOMIC DNA]</scope>
    <source>
        <strain evidence="4">SH3</strain>
    </source>
</reference>
<evidence type="ECO:0000313" key="4">
    <source>
        <dbReference type="Proteomes" id="UP000007797"/>
    </source>
</evidence>
<dbReference type="PANTHER" id="PTHR47385:SF14">
    <property type="entry name" value="TRANSGELIN"/>
    <property type="match status" value="1"/>
</dbReference>
<dbReference type="Gene3D" id="1.10.418.10">
    <property type="entry name" value="Calponin-like domain"/>
    <property type="match status" value="1"/>
</dbReference>
<dbReference type="InterPro" id="IPR001715">
    <property type="entry name" value="CH_dom"/>
</dbReference>
<evidence type="ECO:0000256" key="1">
    <source>
        <dbReference type="SAM" id="MobiDB-lite"/>
    </source>
</evidence>
<dbReference type="GO" id="GO:0007015">
    <property type="term" value="P:actin filament organization"/>
    <property type="evidence" value="ECO:0007669"/>
    <property type="project" value="TreeGrafter"/>
</dbReference>
<dbReference type="GO" id="GO:0015629">
    <property type="term" value="C:actin cytoskeleton"/>
    <property type="evidence" value="ECO:0007669"/>
    <property type="project" value="TreeGrafter"/>
</dbReference>
<dbReference type="Pfam" id="PF00307">
    <property type="entry name" value="CH"/>
    <property type="match status" value="1"/>
</dbReference>
<evidence type="ECO:0000313" key="3">
    <source>
        <dbReference type="EMBL" id="EGG21171.1"/>
    </source>
</evidence>
<feature type="region of interest" description="Disordered" evidence="1">
    <location>
        <begin position="347"/>
        <end position="366"/>
    </location>
</feature>
<feature type="compositionally biased region" description="Polar residues" evidence="1">
    <location>
        <begin position="465"/>
        <end position="487"/>
    </location>
</feature>
<keyword evidence="4" id="KW-1185">Reference proteome</keyword>
<dbReference type="AlphaFoldDB" id="F4PQK4"/>
<accession>F4PQK4</accession>
<feature type="region of interest" description="Disordered" evidence="1">
    <location>
        <begin position="77"/>
        <end position="104"/>
    </location>
</feature>
<dbReference type="CDD" id="cd00014">
    <property type="entry name" value="CH_SF"/>
    <property type="match status" value="1"/>
</dbReference>
<gene>
    <name evidence="3" type="ORF">DFA_01046</name>
</gene>
<proteinExistence type="predicted"/>
<dbReference type="InterPro" id="IPR050606">
    <property type="entry name" value="Calponin-like"/>
</dbReference>
<dbReference type="SMART" id="SM00033">
    <property type="entry name" value="CH"/>
    <property type="match status" value="1"/>
</dbReference>
<feature type="compositionally biased region" description="Low complexity" evidence="1">
    <location>
        <begin position="78"/>
        <end position="90"/>
    </location>
</feature>
<dbReference type="STRING" id="1054147.F4PQK4"/>
<feature type="region of interest" description="Disordered" evidence="1">
    <location>
        <begin position="178"/>
        <end position="236"/>
    </location>
</feature>
<dbReference type="PANTHER" id="PTHR47385">
    <property type="entry name" value="CALPONIN"/>
    <property type="match status" value="1"/>
</dbReference>
<dbReference type="RefSeq" id="XP_004359021.1">
    <property type="nucleotide sequence ID" value="XM_004358964.1"/>
</dbReference>
<feature type="compositionally biased region" description="Low complexity" evidence="1">
    <location>
        <begin position="188"/>
        <end position="236"/>
    </location>
</feature>
<name>F4PQK4_CACFS</name>
<organism evidence="3 4">
    <name type="scientific">Cavenderia fasciculata</name>
    <name type="common">Slime mold</name>
    <name type="synonym">Dictyostelium fasciculatum</name>
    <dbReference type="NCBI Taxonomy" id="261658"/>
    <lineage>
        <taxon>Eukaryota</taxon>
        <taxon>Amoebozoa</taxon>
        <taxon>Evosea</taxon>
        <taxon>Eumycetozoa</taxon>
        <taxon>Dictyostelia</taxon>
        <taxon>Acytosteliales</taxon>
        <taxon>Cavenderiaceae</taxon>
        <taxon>Cavenderia</taxon>
    </lineage>
</organism>
<dbReference type="SUPFAM" id="SSF47576">
    <property type="entry name" value="Calponin-homology domain, CH-domain"/>
    <property type="match status" value="1"/>
</dbReference>
<feature type="domain" description="Calponin-homology (CH)" evidence="2">
    <location>
        <begin position="533"/>
        <end position="647"/>
    </location>
</feature>
<feature type="region of interest" description="Disordered" evidence="1">
    <location>
        <begin position="514"/>
        <end position="533"/>
    </location>
</feature>